<keyword evidence="11" id="KW-1185">Reference proteome</keyword>
<evidence type="ECO:0000256" key="3">
    <source>
        <dbReference type="ARBA" id="ARBA00022723"/>
    </source>
</evidence>
<accession>A0A975AHM1</accession>
<comment type="caution">
    <text evidence="8">Lacks conserved residue(s) required for the propagation of feature annotation.</text>
</comment>
<dbReference type="Proteomes" id="UP000663499">
    <property type="component" value="Chromosome"/>
</dbReference>
<comment type="cofactor">
    <cofactor evidence="8">
        <name>Mg(2+)</name>
        <dbReference type="ChEBI" id="CHEBI:18420"/>
    </cofactor>
</comment>
<dbReference type="GO" id="GO:0005525">
    <property type="term" value="F:GTP binding"/>
    <property type="evidence" value="ECO:0007669"/>
    <property type="project" value="UniProtKB-UniRule"/>
</dbReference>
<organism evidence="10 11">
    <name type="scientific">Alkalibacter rhizosphaerae</name>
    <dbReference type="NCBI Taxonomy" id="2815577"/>
    <lineage>
        <taxon>Bacteria</taxon>
        <taxon>Bacillati</taxon>
        <taxon>Bacillota</taxon>
        <taxon>Clostridia</taxon>
        <taxon>Eubacteriales</taxon>
        <taxon>Eubacteriaceae</taxon>
        <taxon>Alkalibacter</taxon>
    </lineage>
</organism>
<dbReference type="GO" id="GO:0005737">
    <property type="term" value="C:cytoplasm"/>
    <property type="evidence" value="ECO:0007669"/>
    <property type="project" value="UniProtKB-SubCell"/>
</dbReference>
<dbReference type="PANTHER" id="PTHR19136:SF81">
    <property type="entry name" value="MOLYBDENUM COFACTOR GUANYLYLTRANSFERASE"/>
    <property type="match status" value="1"/>
</dbReference>
<keyword evidence="4 8" id="KW-0547">Nucleotide-binding</keyword>
<evidence type="ECO:0000256" key="6">
    <source>
        <dbReference type="ARBA" id="ARBA00023134"/>
    </source>
</evidence>
<keyword evidence="5 8" id="KW-0460">Magnesium</keyword>
<evidence type="ECO:0000256" key="5">
    <source>
        <dbReference type="ARBA" id="ARBA00022842"/>
    </source>
</evidence>
<dbReference type="SUPFAM" id="SSF53448">
    <property type="entry name" value="Nucleotide-diphospho-sugar transferases"/>
    <property type="match status" value="1"/>
</dbReference>
<evidence type="ECO:0000256" key="4">
    <source>
        <dbReference type="ARBA" id="ARBA00022741"/>
    </source>
</evidence>
<evidence type="ECO:0000256" key="2">
    <source>
        <dbReference type="ARBA" id="ARBA00022679"/>
    </source>
</evidence>
<keyword evidence="7 8" id="KW-0501">Molybdenum cofactor biosynthesis</keyword>
<comment type="catalytic activity">
    <reaction evidence="8">
        <text>Mo-molybdopterin + GTP + H(+) = Mo-molybdopterin guanine dinucleotide + diphosphate</text>
        <dbReference type="Rhea" id="RHEA:34243"/>
        <dbReference type="ChEBI" id="CHEBI:15378"/>
        <dbReference type="ChEBI" id="CHEBI:33019"/>
        <dbReference type="ChEBI" id="CHEBI:37565"/>
        <dbReference type="ChEBI" id="CHEBI:71302"/>
        <dbReference type="ChEBI" id="CHEBI:71310"/>
        <dbReference type="EC" id="2.7.7.77"/>
    </reaction>
</comment>
<dbReference type="HAMAP" id="MF_00316">
    <property type="entry name" value="MobA"/>
    <property type="match status" value="1"/>
</dbReference>
<name>A0A975AHM1_9FIRM</name>
<comment type="domain">
    <text evidence="8">The N-terminal domain determines nucleotide recognition and specific binding, while the C-terminal domain determines the specific binding to the target protein.</text>
</comment>
<dbReference type="AlphaFoldDB" id="A0A975AHM1"/>
<keyword evidence="10" id="KW-0548">Nucleotidyltransferase</keyword>
<dbReference type="EC" id="2.7.7.77" evidence="8"/>
<keyword evidence="3 8" id="KW-0479">Metal-binding</keyword>
<evidence type="ECO:0000256" key="8">
    <source>
        <dbReference type="HAMAP-Rule" id="MF_00316"/>
    </source>
</evidence>
<dbReference type="InterPro" id="IPR025877">
    <property type="entry name" value="MobA-like_NTP_Trfase"/>
</dbReference>
<reference evidence="10" key="1">
    <citation type="submission" date="2021-03" db="EMBL/GenBank/DDBJ databases">
        <title>Alkalibacter marinus sp. nov., isolated from tidal flat sediment.</title>
        <authorList>
            <person name="Namirimu T."/>
            <person name="Yang J.-A."/>
            <person name="Yang S.-H."/>
            <person name="Kim Y.-J."/>
            <person name="Kwon K.K."/>
        </authorList>
    </citation>
    <scope>NUCLEOTIDE SEQUENCE</scope>
    <source>
        <strain evidence="10">ES005</strain>
    </source>
</reference>
<keyword evidence="6 8" id="KW-0342">GTP-binding</keyword>
<dbReference type="EMBL" id="CP071444">
    <property type="protein sequence ID" value="QSX07764.1"/>
    <property type="molecule type" value="Genomic_DNA"/>
</dbReference>
<dbReference type="InterPro" id="IPR013482">
    <property type="entry name" value="Molybde_CF_guanTrfase"/>
</dbReference>
<dbReference type="InterPro" id="IPR029044">
    <property type="entry name" value="Nucleotide-diphossugar_trans"/>
</dbReference>
<dbReference type="Gene3D" id="3.90.550.10">
    <property type="entry name" value="Spore Coat Polysaccharide Biosynthesis Protein SpsA, Chain A"/>
    <property type="match status" value="1"/>
</dbReference>
<sequence>MKEFGTAIVLAGGKSSRMGFDKQHLMLHNSRLVQRITETLLDAFDQVVLVTQTPELYGGLSVETVEDKYKGMGPLGGIHAGLLAAESQYAFVIACDMPGLDLRYIEFMKDRLRGSDYQACVTRFGEWIEPFHAYYSKDQIQDMEAFLETGRKSVNRFLDGQKTLYVPESEARKFSPDWEMFYNLNTREDLAHYMTRTRESS</sequence>
<evidence type="ECO:0000256" key="1">
    <source>
        <dbReference type="ARBA" id="ARBA00022490"/>
    </source>
</evidence>
<comment type="function">
    <text evidence="8">Transfers a GMP moiety from GTP to Mo-molybdopterin (Mo-MPT) cofactor (Moco or molybdenum cofactor) to form Mo-molybdopterin guanine dinucleotide (Mo-MGD) cofactor.</text>
</comment>
<feature type="binding site" evidence="8">
    <location>
        <position position="96"/>
    </location>
    <ligand>
        <name>Mg(2+)</name>
        <dbReference type="ChEBI" id="CHEBI:18420"/>
    </ligand>
</feature>
<comment type="similarity">
    <text evidence="8">Belongs to the MobA family.</text>
</comment>
<dbReference type="GO" id="GO:0046872">
    <property type="term" value="F:metal ion binding"/>
    <property type="evidence" value="ECO:0007669"/>
    <property type="project" value="UniProtKB-KW"/>
</dbReference>
<dbReference type="Pfam" id="PF12804">
    <property type="entry name" value="NTP_transf_3"/>
    <property type="match status" value="1"/>
</dbReference>
<keyword evidence="2 8" id="KW-0808">Transferase</keyword>
<dbReference type="PANTHER" id="PTHR19136">
    <property type="entry name" value="MOLYBDENUM COFACTOR GUANYLYLTRANSFERASE"/>
    <property type="match status" value="1"/>
</dbReference>
<feature type="binding site" evidence="8">
    <location>
        <begin position="10"/>
        <end position="12"/>
    </location>
    <ligand>
        <name>GTP</name>
        <dbReference type="ChEBI" id="CHEBI:37565"/>
    </ligand>
</feature>
<keyword evidence="1 8" id="KW-0963">Cytoplasm</keyword>
<dbReference type="RefSeq" id="WP_207299106.1">
    <property type="nucleotide sequence ID" value="NZ_CP071444.1"/>
</dbReference>
<evidence type="ECO:0000259" key="9">
    <source>
        <dbReference type="Pfam" id="PF12804"/>
    </source>
</evidence>
<proteinExistence type="inferred from homology"/>
<dbReference type="KEGG" id="alka:J0B03_08025"/>
<feature type="domain" description="MobA-like NTP transferase" evidence="9">
    <location>
        <begin position="7"/>
        <end position="154"/>
    </location>
</feature>
<comment type="subcellular location">
    <subcellularLocation>
        <location evidence="8">Cytoplasm</location>
    </subcellularLocation>
</comment>
<protein>
    <recommendedName>
        <fullName evidence="8">Probable molybdenum cofactor guanylyltransferase</fullName>
        <shortName evidence="8">MoCo guanylyltransferase</shortName>
        <ecNumber evidence="8">2.7.7.77</ecNumber>
    </recommendedName>
    <alternativeName>
        <fullName evidence="8">GTP:molybdopterin guanylyltransferase</fullName>
    </alternativeName>
    <alternativeName>
        <fullName evidence="8">Mo-MPT guanylyltransferase</fullName>
    </alternativeName>
    <alternativeName>
        <fullName evidence="8">Molybdopterin guanylyltransferase</fullName>
    </alternativeName>
    <alternativeName>
        <fullName evidence="8">Molybdopterin-guanine dinucleotide synthase</fullName>
        <shortName evidence="8">MGD synthase</shortName>
    </alternativeName>
</protein>
<evidence type="ECO:0000313" key="10">
    <source>
        <dbReference type="EMBL" id="QSX07764.1"/>
    </source>
</evidence>
<feature type="binding site" evidence="8">
    <location>
        <position position="96"/>
    </location>
    <ligand>
        <name>GTP</name>
        <dbReference type="ChEBI" id="CHEBI:37565"/>
    </ligand>
</feature>
<dbReference type="CDD" id="cd02503">
    <property type="entry name" value="MobA"/>
    <property type="match status" value="1"/>
</dbReference>
<feature type="binding site" evidence="8">
    <location>
        <position position="22"/>
    </location>
    <ligand>
        <name>GTP</name>
        <dbReference type="ChEBI" id="CHEBI:37565"/>
    </ligand>
</feature>
<gene>
    <name evidence="8" type="primary">mobA</name>
    <name evidence="10" type="ORF">J0B03_08025</name>
</gene>
<evidence type="ECO:0000313" key="11">
    <source>
        <dbReference type="Proteomes" id="UP000663499"/>
    </source>
</evidence>
<dbReference type="GO" id="GO:0006777">
    <property type="term" value="P:Mo-molybdopterin cofactor biosynthetic process"/>
    <property type="evidence" value="ECO:0007669"/>
    <property type="project" value="UniProtKB-KW"/>
</dbReference>
<evidence type="ECO:0000256" key="7">
    <source>
        <dbReference type="ARBA" id="ARBA00023150"/>
    </source>
</evidence>
<feature type="binding site" evidence="8">
    <location>
        <position position="67"/>
    </location>
    <ligand>
        <name>GTP</name>
        <dbReference type="ChEBI" id="CHEBI:37565"/>
    </ligand>
</feature>
<dbReference type="GO" id="GO:0061603">
    <property type="term" value="F:molybdenum cofactor guanylyltransferase activity"/>
    <property type="evidence" value="ECO:0007669"/>
    <property type="project" value="UniProtKB-EC"/>
</dbReference>